<accession>A0AAV7W632</accession>
<reference evidence="1" key="1">
    <citation type="journal article" date="2022" name="bioRxiv">
        <title>Sequencing and chromosome-scale assembly of the giantPleurodeles waltlgenome.</title>
        <authorList>
            <person name="Brown T."/>
            <person name="Elewa A."/>
            <person name="Iarovenko S."/>
            <person name="Subramanian E."/>
            <person name="Araus A.J."/>
            <person name="Petzold A."/>
            <person name="Susuki M."/>
            <person name="Suzuki K.-i.T."/>
            <person name="Hayashi T."/>
            <person name="Toyoda A."/>
            <person name="Oliveira C."/>
            <person name="Osipova E."/>
            <person name="Leigh N.D."/>
            <person name="Simon A."/>
            <person name="Yun M.H."/>
        </authorList>
    </citation>
    <scope>NUCLEOTIDE SEQUENCE</scope>
    <source>
        <strain evidence="1">20211129_DDA</strain>
        <tissue evidence="1">Liver</tissue>
    </source>
</reference>
<dbReference type="EMBL" id="JANPWB010000002">
    <property type="protein sequence ID" value="KAJ1208574.1"/>
    <property type="molecule type" value="Genomic_DNA"/>
</dbReference>
<organism evidence="1 2">
    <name type="scientific">Pleurodeles waltl</name>
    <name type="common">Iberian ribbed newt</name>
    <dbReference type="NCBI Taxonomy" id="8319"/>
    <lineage>
        <taxon>Eukaryota</taxon>
        <taxon>Metazoa</taxon>
        <taxon>Chordata</taxon>
        <taxon>Craniata</taxon>
        <taxon>Vertebrata</taxon>
        <taxon>Euteleostomi</taxon>
        <taxon>Amphibia</taxon>
        <taxon>Batrachia</taxon>
        <taxon>Caudata</taxon>
        <taxon>Salamandroidea</taxon>
        <taxon>Salamandridae</taxon>
        <taxon>Pleurodelinae</taxon>
        <taxon>Pleurodeles</taxon>
    </lineage>
</organism>
<sequence length="90" mass="9709">MNLVAGEVALPHRARRISSGMAAPVILCSPPCARRPEQTVKVRVWGRLRVSRAGEMWRQSKAPAGSHRADGFKNTSKVAGFDAGADLDAR</sequence>
<evidence type="ECO:0000313" key="1">
    <source>
        <dbReference type="EMBL" id="KAJ1208574.1"/>
    </source>
</evidence>
<comment type="caution">
    <text evidence="1">The sequence shown here is derived from an EMBL/GenBank/DDBJ whole genome shotgun (WGS) entry which is preliminary data.</text>
</comment>
<name>A0AAV7W632_PLEWA</name>
<dbReference type="AlphaFoldDB" id="A0AAV7W632"/>
<dbReference type="Proteomes" id="UP001066276">
    <property type="component" value="Chromosome 1_2"/>
</dbReference>
<proteinExistence type="predicted"/>
<evidence type="ECO:0000313" key="2">
    <source>
        <dbReference type="Proteomes" id="UP001066276"/>
    </source>
</evidence>
<gene>
    <name evidence="1" type="ORF">NDU88_003958</name>
</gene>
<keyword evidence="2" id="KW-1185">Reference proteome</keyword>
<protein>
    <submittedName>
        <fullName evidence="1">Uncharacterized protein</fullName>
    </submittedName>
</protein>